<comment type="subcellular location">
    <subcellularLocation>
        <location evidence="1 3">Nucleus</location>
    </subcellularLocation>
</comment>
<dbReference type="InterPro" id="IPR036600">
    <property type="entry name" value="PAH_sf"/>
</dbReference>
<organism evidence="5 6">
    <name type="scientific">Colletotrichum sublineola</name>
    <name type="common">Sorghum anthracnose fungus</name>
    <dbReference type="NCBI Taxonomy" id="1173701"/>
    <lineage>
        <taxon>Eukaryota</taxon>
        <taxon>Fungi</taxon>
        <taxon>Dikarya</taxon>
        <taxon>Ascomycota</taxon>
        <taxon>Pezizomycotina</taxon>
        <taxon>Sordariomycetes</taxon>
        <taxon>Hypocreomycetidae</taxon>
        <taxon>Glomerellales</taxon>
        <taxon>Glomerellaceae</taxon>
        <taxon>Colletotrichum</taxon>
        <taxon>Colletotrichum graminicola species complex</taxon>
    </lineage>
</organism>
<comment type="caution">
    <text evidence="5">The sequence shown here is derived from an EMBL/GenBank/DDBJ whole genome shotgun (WGS) entry which is preliminary data.</text>
</comment>
<dbReference type="eggNOG" id="ENOG502T4HU">
    <property type="taxonomic scope" value="Eukaryota"/>
</dbReference>
<feature type="compositionally biased region" description="Basic and acidic residues" evidence="4">
    <location>
        <begin position="32"/>
        <end position="47"/>
    </location>
</feature>
<dbReference type="Proteomes" id="UP000027238">
    <property type="component" value="Unassembled WGS sequence"/>
</dbReference>
<dbReference type="SUPFAM" id="SSF47762">
    <property type="entry name" value="PAH2 domain"/>
    <property type="match status" value="1"/>
</dbReference>
<feature type="region of interest" description="Disordered" evidence="4">
    <location>
        <begin position="1"/>
        <end position="47"/>
    </location>
</feature>
<evidence type="ECO:0000313" key="5">
    <source>
        <dbReference type="EMBL" id="KDN63978.1"/>
    </source>
</evidence>
<dbReference type="HOGENOM" id="CLU_2183756_0_0_1"/>
<keyword evidence="6" id="KW-1185">Reference proteome</keyword>
<sequence length="119" mass="13733">MHSPSEPPEIITTPVKGQAESRRSQESWSFLEDVKAPNDGSQKRFEGSRPDVYEAFIRALSGFHTTTKQETEDVDERLVSLHETVGVLLHGHQDLMERFESSLPRDYLNRRRNMPEHQS</sequence>
<evidence type="ECO:0000256" key="4">
    <source>
        <dbReference type="SAM" id="MobiDB-lite"/>
    </source>
</evidence>
<dbReference type="PROSITE" id="PS51477">
    <property type="entry name" value="PAH"/>
    <property type="match status" value="1"/>
</dbReference>
<evidence type="ECO:0000256" key="3">
    <source>
        <dbReference type="PROSITE-ProRule" id="PRU00810"/>
    </source>
</evidence>
<dbReference type="Gene3D" id="1.20.1160.11">
    <property type="entry name" value="Paired amphipathic helix"/>
    <property type="match status" value="1"/>
</dbReference>
<protein>
    <submittedName>
        <fullName evidence="5">Uncharacterized protein</fullName>
    </submittedName>
</protein>
<dbReference type="GO" id="GO:0005634">
    <property type="term" value="C:nucleus"/>
    <property type="evidence" value="ECO:0007669"/>
    <property type="project" value="UniProtKB-SubCell"/>
</dbReference>
<dbReference type="OMA" id="IREPDQD"/>
<evidence type="ECO:0000256" key="2">
    <source>
        <dbReference type="ARBA" id="ARBA00023242"/>
    </source>
</evidence>
<dbReference type="InterPro" id="IPR003822">
    <property type="entry name" value="PAH"/>
</dbReference>
<accession>A0A066X4A4</accession>
<dbReference type="AlphaFoldDB" id="A0A066X4A4"/>
<dbReference type="EMBL" id="JMSE01001170">
    <property type="protein sequence ID" value="KDN63978.1"/>
    <property type="molecule type" value="Genomic_DNA"/>
</dbReference>
<evidence type="ECO:0000313" key="6">
    <source>
        <dbReference type="Proteomes" id="UP000027238"/>
    </source>
</evidence>
<dbReference type="OrthoDB" id="10265969at2759"/>
<name>A0A066X4A4_COLSU</name>
<dbReference type="Pfam" id="PF02671">
    <property type="entry name" value="PAH"/>
    <property type="match status" value="1"/>
</dbReference>
<evidence type="ECO:0000256" key="1">
    <source>
        <dbReference type="ARBA" id="ARBA00004123"/>
    </source>
</evidence>
<gene>
    <name evidence="5" type="ORF">CSUB01_04197</name>
</gene>
<proteinExistence type="predicted"/>
<dbReference type="GO" id="GO:0006355">
    <property type="term" value="P:regulation of DNA-templated transcription"/>
    <property type="evidence" value="ECO:0007669"/>
    <property type="project" value="InterPro"/>
</dbReference>
<dbReference type="STRING" id="1173701.A0A066X4A4"/>
<keyword evidence="2 3" id="KW-0539">Nucleus</keyword>
<reference evidence="6" key="1">
    <citation type="journal article" date="2014" name="Genome Announc.">
        <title>Draft genome sequence of Colletotrichum sublineola, a destructive pathogen of cultivated sorghum.</title>
        <authorList>
            <person name="Baroncelli R."/>
            <person name="Sanz-Martin J.M."/>
            <person name="Rech G.E."/>
            <person name="Sukno S.A."/>
            <person name="Thon M.R."/>
        </authorList>
    </citation>
    <scope>NUCLEOTIDE SEQUENCE [LARGE SCALE GENOMIC DNA]</scope>
    <source>
        <strain evidence="6">TX430BB</strain>
    </source>
</reference>